<gene>
    <name evidence="2" type="ORF">NDU88_009566</name>
</gene>
<evidence type="ECO:0000313" key="3">
    <source>
        <dbReference type="Proteomes" id="UP001066276"/>
    </source>
</evidence>
<dbReference type="EMBL" id="JANPWB010000010">
    <property type="protein sequence ID" value="KAJ1143255.1"/>
    <property type="molecule type" value="Genomic_DNA"/>
</dbReference>
<evidence type="ECO:0000256" key="1">
    <source>
        <dbReference type="SAM" id="MobiDB-lite"/>
    </source>
</evidence>
<accession>A0AAV7QXX3</accession>
<sequence length="326" mass="35460">MEEGGSPACVPHYQRGAATESNAQRDSDPTPDDVQIPSVNGNLDLVLQKVDEVEILLMSLMGLLKETLVPKCACSCRTTTKKAGTDTGPTAMTKLALQPVVPPSKVALNPLPLELPLTLAKCNQQDAVRLCQKHTGALNTRGTRGGAPTATHSRPLEARPEGVVTSRGSGGAAGFHGTPKGVDTPLVDISRPTRQTRHLAQPSKDCTIYMINVPKLTHGSFEDHESLTNKVIHWLRFRHHCLLVTQSDILEVGRHDLPGLNYDYISVSFIKNDTVDQLMELVNRTNELWAKRRVGINLSTKPPSIYTGENGSELTLALGREPFWGS</sequence>
<feature type="region of interest" description="Disordered" evidence="1">
    <location>
        <begin position="139"/>
        <end position="187"/>
    </location>
</feature>
<feature type="compositionally biased region" description="Low complexity" evidence="1">
    <location>
        <begin position="140"/>
        <end position="151"/>
    </location>
</feature>
<dbReference type="AlphaFoldDB" id="A0AAV7QXX3"/>
<evidence type="ECO:0000313" key="2">
    <source>
        <dbReference type="EMBL" id="KAJ1143255.1"/>
    </source>
</evidence>
<feature type="region of interest" description="Disordered" evidence="1">
    <location>
        <begin position="1"/>
        <end position="37"/>
    </location>
</feature>
<dbReference type="Proteomes" id="UP001066276">
    <property type="component" value="Chromosome 6"/>
</dbReference>
<name>A0AAV7QXX3_PLEWA</name>
<organism evidence="2 3">
    <name type="scientific">Pleurodeles waltl</name>
    <name type="common">Iberian ribbed newt</name>
    <dbReference type="NCBI Taxonomy" id="8319"/>
    <lineage>
        <taxon>Eukaryota</taxon>
        <taxon>Metazoa</taxon>
        <taxon>Chordata</taxon>
        <taxon>Craniata</taxon>
        <taxon>Vertebrata</taxon>
        <taxon>Euteleostomi</taxon>
        <taxon>Amphibia</taxon>
        <taxon>Batrachia</taxon>
        <taxon>Caudata</taxon>
        <taxon>Salamandroidea</taxon>
        <taxon>Salamandridae</taxon>
        <taxon>Pleurodelinae</taxon>
        <taxon>Pleurodeles</taxon>
    </lineage>
</organism>
<reference evidence="2" key="1">
    <citation type="journal article" date="2022" name="bioRxiv">
        <title>Sequencing and chromosome-scale assembly of the giantPleurodeles waltlgenome.</title>
        <authorList>
            <person name="Brown T."/>
            <person name="Elewa A."/>
            <person name="Iarovenko S."/>
            <person name="Subramanian E."/>
            <person name="Araus A.J."/>
            <person name="Petzold A."/>
            <person name="Susuki M."/>
            <person name="Suzuki K.-i.T."/>
            <person name="Hayashi T."/>
            <person name="Toyoda A."/>
            <person name="Oliveira C."/>
            <person name="Osipova E."/>
            <person name="Leigh N.D."/>
            <person name="Simon A."/>
            <person name="Yun M.H."/>
        </authorList>
    </citation>
    <scope>NUCLEOTIDE SEQUENCE</scope>
    <source>
        <strain evidence="2">20211129_DDA</strain>
        <tissue evidence="2">Liver</tissue>
    </source>
</reference>
<keyword evidence="3" id="KW-1185">Reference proteome</keyword>
<comment type="caution">
    <text evidence="2">The sequence shown here is derived from an EMBL/GenBank/DDBJ whole genome shotgun (WGS) entry which is preliminary data.</text>
</comment>
<proteinExistence type="predicted"/>
<protein>
    <submittedName>
        <fullName evidence="2">Uncharacterized protein</fullName>
    </submittedName>
</protein>